<accession>A0A9J6A3K8</accession>
<proteinExistence type="predicted"/>
<evidence type="ECO:0000313" key="3">
    <source>
        <dbReference type="Proteomes" id="UP000824120"/>
    </source>
</evidence>
<evidence type="ECO:0000313" key="2">
    <source>
        <dbReference type="EMBL" id="KAG5618914.1"/>
    </source>
</evidence>
<reference evidence="2 3" key="1">
    <citation type="submission" date="2020-09" db="EMBL/GenBank/DDBJ databases">
        <title>De no assembly of potato wild relative species, Solanum commersonii.</title>
        <authorList>
            <person name="Cho K."/>
        </authorList>
    </citation>
    <scope>NUCLEOTIDE SEQUENCE [LARGE SCALE GENOMIC DNA]</scope>
    <source>
        <strain evidence="2">LZ3.2</strain>
        <tissue evidence="2">Leaf</tissue>
    </source>
</reference>
<feature type="signal peptide" evidence="1">
    <location>
        <begin position="1"/>
        <end position="25"/>
    </location>
</feature>
<organism evidence="2 3">
    <name type="scientific">Solanum commersonii</name>
    <name type="common">Commerson's wild potato</name>
    <name type="synonym">Commerson's nightshade</name>
    <dbReference type="NCBI Taxonomy" id="4109"/>
    <lineage>
        <taxon>Eukaryota</taxon>
        <taxon>Viridiplantae</taxon>
        <taxon>Streptophyta</taxon>
        <taxon>Embryophyta</taxon>
        <taxon>Tracheophyta</taxon>
        <taxon>Spermatophyta</taxon>
        <taxon>Magnoliopsida</taxon>
        <taxon>eudicotyledons</taxon>
        <taxon>Gunneridae</taxon>
        <taxon>Pentapetalae</taxon>
        <taxon>asterids</taxon>
        <taxon>lamiids</taxon>
        <taxon>Solanales</taxon>
        <taxon>Solanaceae</taxon>
        <taxon>Solanoideae</taxon>
        <taxon>Solaneae</taxon>
        <taxon>Solanum</taxon>
    </lineage>
</organism>
<dbReference type="Proteomes" id="UP000824120">
    <property type="component" value="Chromosome 3"/>
</dbReference>
<keyword evidence="3" id="KW-1185">Reference proteome</keyword>
<dbReference type="EMBL" id="JACXVP010000003">
    <property type="protein sequence ID" value="KAG5618914.1"/>
    <property type="molecule type" value="Genomic_DNA"/>
</dbReference>
<dbReference type="AlphaFoldDB" id="A0A9J6A3K8"/>
<evidence type="ECO:0000256" key="1">
    <source>
        <dbReference type="SAM" id="SignalP"/>
    </source>
</evidence>
<feature type="chain" id="PRO_5039938402" evidence="1">
    <location>
        <begin position="26"/>
        <end position="65"/>
    </location>
</feature>
<gene>
    <name evidence="2" type="ORF">H5410_018738</name>
</gene>
<sequence length="65" mass="7527">MGNRGQLLVIGLLTIAIFLVKPSSSSQIVRRFSYNIERKNVRCLLSYEKIANSEWQVSRTNHFRS</sequence>
<protein>
    <submittedName>
        <fullName evidence="2">Uncharacterized protein</fullName>
    </submittedName>
</protein>
<comment type="caution">
    <text evidence="2">The sequence shown here is derived from an EMBL/GenBank/DDBJ whole genome shotgun (WGS) entry which is preliminary data.</text>
</comment>
<name>A0A9J6A3K8_SOLCO</name>
<keyword evidence="1" id="KW-0732">Signal</keyword>